<dbReference type="GO" id="GO:0004386">
    <property type="term" value="F:helicase activity"/>
    <property type="evidence" value="ECO:0007669"/>
    <property type="project" value="UniProtKB-KW"/>
</dbReference>
<comment type="subunit">
    <text evidence="14">Heterodimer of AddA and AddB.</text>
</comment>
<keyword evidence="8 14" id="KW-0269">Exonuclease</keyword>
<dbReference type="InterPro" id="IPR014017">
    <property type="entry name" value="DNA_helicase_UvrD-like_C"/>
</dbReference>
<evidence type="ECO:0000256" key="4">
    <source>
        <dbReference type="ARBA" id="ARBA00022741"/>
    </source>
</evidence>
<evidence type="ECO:0000256" key="2">
    <source>
        <dbReference type="ARBA" id="ARBA00022722"/>
    </source>
</evidence>
<feature type="binding site" evidence="14">
    <location>
        <position position="1126"/>
    </location>
    <ligand>
        <name>[4Fe-4S] cluster</name>
        <dbReference type="ChEBI" id="CHEBI:49883"/>
    </ligand>
</feature>
<gene>
    <name evidence="14 16" type="primary">addB</name>
    <name evidence="16" type="ORF">BN997_03964</name>
</gene>
<dbReference type="InterPro" id="IPR014140">
    <property type="entry name" value="DNA_helicase_suAddB"/>
</dbReference>
<keyword evidence="17" id="KW-1185">Reference proteome</keyword>
<dbReference type="RefSeq" id="WP_042534602.1">
    <property type="nucleotide sequence ID" value="NZ_CAXOIH010000001.1"/>
</dbReference>
<keyword evidence="1 14" id="KW-0004">4Fe-4S</keyword>
<keyword evidence="13 14" id="KW-0234">DNA repair</keyword>
<dbReference type="GO" id="GO:0000724">
    <property type="term" value="P:double-strand break repair via homologous recombination"/>
    <property type="evidence" value="ECO:0007669"/>
    <property type="project" value="UniProtKB-UniRule"/>
</dbReference>
<dbReference type="SUPFAM" id="SSF52540">
    <property type="entry name" value="P-loop containing nucleoside triphosphate hydrolases"/>
    <property type="match status" value="1"/>
</dbReference>
<dbReference type="OrthoDB" id="9758506at2"/>
<comment type="cofactor">
    <cofactor evidence="14">
        <name>[4Fe-4S] cluster</name>
        <dbReference type="ChEBI" id="CHEBI:49883"/>
    </cofactor>
    <text evidence="14">Binds 1 [4Fe-4S] cluster.</text>
</comment>
<evidence type="ECO:0000256" key="5">
    <source>
        <dbReference type="ARBA" id="ARBA00022763"/>
    </source>
</evidence>
<sequence length="1165" mass="134982">MTVRFILGRSGTDKSEWMMKDIEHRLQKEPIGPAIFYIVPDQMTFQLETALFSREHLNGSIRAQVASFSRLAWRILQETGGGLKPFISSVGTQMMLRKIIAEKSGDWMAFQKAIKKQGFLDQLESVIQEFKRYEITPDALRLQQEQFNKFVHQSPSETGLVRKLDDFIYIYEQLLNQLQHMYMDSEDRLQILMEKIPQASTLEGAHIYIDGFHRFTPQELSVITELMKKCAQVHIGLTLDPTATENLEELDIFYQTNQTHHQLTAAAEENGISLEQSVYLDPAKDQFKERAYFAHLEQNFDVRPLPEYKGEAPIQIAEAVHPRAEVEGVAGEILSLVRDEEYRYRDISILVRQPDVYDDLIETIFGDYDIPVFIDQKRSMLHHPLIELIRSMLEAIENGWRSDAIFRVLKTGFIPASDEEFPLTSDAIDQLENYTIEYGIRYRKQWLDDKPWKYQRFRGFEQAAQTNTEREMQDKINRYRNQITHALRPFDESFRAAGSVKERCEAIFIWLESLGAPEKLEEMRASFDEQGIPERGREQQQVWDAVLQLMDEMVEIAGDEEMDMTTFNASINAGAEALEFSHVPPTMDHVLVGTIDRSRMSDVRCMFLLGVNEGIWPMKPTIDGMIDDEERDLLEQNGLKLADNGKRQLLDDWFYIYLSLTVAKDKLMISYPISDEEGKAKVPSQVVHRIEGLFPATQEHVLFQDVEDTADTTRFITTKTKTRAALTTQFARLQRGYEIDHAWFAVYNWYVKNQPKYRMTYRILQGLFYKNQPEHLKKETAEELYPKQIKASVSRLESYYRCSYQHFARYSLNLKERETYKLDAPDIGQLFHEALRLITEWVQNEKTDFKQLTRETSANYAHRAIQKLSPVLQHQILHSSNRYTFIQQKLEEIIARAAFILSEQARQTDFSPIGLELSFGEKDSPLPPLILPLENGYELLLRGRIDRVDKAQLHQDLYLRIIDYKSSSRALDLLEVYYGLALQMLTYLDVVLTHSEKWLGQQASPAGVLYFHVHNPMINMDKEKLDSDIEEQIFKSYKMRGLLLSDEDIARMMDESLESGNSHIIPAGLKKDGTFNSNSKIADEDTFEQLKNHIHGLLKQAGLDMTSGGVEINPFLKKETEACTYCPFHAVCQFDPALEGNNYRKIANMKEKEVIERLKGGEIRG</sequence>
<evidence type="ECO:0000313" key="16">
    <source>
        <dbReference type="EMBL" id="CEI84031.1"/>
    </source>
</evidence>
<dbReference type="InterPro" id="IPR027417">
    <property type="entry name" value="P-loop_NTPase"/>
</dbReference>
<dbReference type="STRING" id="545501.BN997_03964"/>
<dbReference type="InterPro" id="IPR011604">
    <property type="entry name" value="PDDEXK-like_dom_sf"/>
</dbReference>
<reference evidence="16 17" key="1">
    <citation type="submission" date="2014-11" db="EMBL/GenBank/DDBJ databases">
        <authorList>
            <person name="Urmite Genomes Urmite Genomes"/>
        </authorList>
    </citation>
    <scope>NUCLEOTIDE SEQUENCE [LARGE SCALE GENOMIC DNA]</scope>
    <source>
        <strain evidence="16 17">Oc5</strain>
    </source>
</reference>
<keyword evidence="2 14" id="KW-0540">Nuclease</keyword>
<keyword evidence="9 14" id="KW-0067">ATP-binding</keyword>
<keyword evidence="3 14" id="KW-0479">Metal-binding</keyword>
<comment type="cofactor">
    <cofactor evidence="14">
        <name>Mg(2+)</name>
        <dbReference type="ChEBI" id="CHEBI:18420"/>
    </cofactor>
</comment>
<comment type="similarity">
    <text evidence="14">Belongs to the helicase family. AddB/RexB type 1 subfamily.</text>
</comment>
<dbReference type="Pfam" id="PF21445">
    <property type="entry name" value="ADDB_N"/>
    <property type="match status" value="1"/>
</dbReference>
<dbReference type="PANTHER" id="PTHR30591">
    <property type="entry name" value="RECBCD ENZYME SUBUNIT RECC"/>
    <property type="match status" value="1"/>
</dbReference>
<evidence type="ECO:0000256" key="7">
    <source>
        <dbReference type="ARBA" id="ARBA00022806"/>
    </source>
</evidence>
<feature type="domain" description="UvrD-like helicase C-terminal" evidence="15">
    <location>
        <begin position="283"/>
        <end position="600"/>
    </location>
</feature>
<dbReference type="HAMAP" id="MF_01452">
    <property type="entry name" value="AddB_type1"/>
    <property type="match status" value="1"/>
</dbReference>
<evidence type="ECO:0000259" key="15">
    <source>
        <dbReference type="PROSITE" id="PS51217"/>
    </source>
</evidence>
<keyword evidence="12 14" id="KW-0238">DNA-binding</keyword>
<evidence type="ECO:0000256" key="3">
    <source>
        <dbReference type="ARBA" id="ARBA00022723"/>
    </source>
</evidence>
<feature type="binding site" evidence="14">
    <location>
        <position position="802"/>
    </location>
    <ligand>
        <name>[4Fe-4S] cluster</name>
        <dbReference type="ChEBI" id="CHEBI:49883"/>
    </ligand>
</feature>
<dbReference type="GO" id="GO:0005524">
    <property type="term" value="F:ATP binding"/>
    <property type="evidence" value="ECO:0007669"/>
    <property type="project" value="UniProtKB-UniRule"/>
</dbReference>
<dbReference type="GO" id="GO:0008409">
    <property type="term" value="F:5'-3' exonuclease activity"/>
    <property type="evidence" value="ECO:0007669"/>
    <property type="project" value="UniProtKB-UniRule"/>
</dbReference>
<dbReference type="GO" id="GO:0003690">
    <property type="term" value="F:double-stranded DNA binding"/>
    <property type="evidence" value="ECO:0007669"/>
    <property type="project" value="UniProtKB-UniRule"/>
</dbReference>
<dbReference type="InterPro" id="IPR038726">
    <property type="entry name" value="PDDEXK_AddAB-type"/>
</dbReference>
<comment type="miscellaneous">
    <text evidence="14">Despite having conserved helicase domains, this subunit does not have helicase activity.</text>
</comment>
<dbReference type="Gene3D" id="3.40.50.300">
    <property type="entry name" value="P-loop containing nucleotide triphosphate hydrolases"/>
    <property type="match status" value="3"/>
</dbReference>
<dbReference type="EMBL" id="CDGG01000001">
    <property type="protein sequence ID" value="CEI84031.1"/>
    <property type="molecule type" value="Genomic_DNA"/>
</dbReference>
<keyword evidence="7 14" id="KW-0347">Helicase</keyword>
<feature type="binding site" evidence="14">
    <location>
        <position position="1132"/>
    </location>
    <ligand>
        <name>[4Fe-4S] cluster</name>
        <dbReference type="ChEBI" id="CHEBI:49883"/>
    </ligand>
</feature>
<dbReference type="InterPro" id="IPR049035">
    <property type="entry name" value="ADDB_N"/>
</dbReference>
<dbReference type="GO" id="GO:0051539">
    <property type="term" value="F:4 iron, 4 sulfur cluster binding"/>
    <property type="evidence" value="ECO:0007669"/>
    <property type="project" value="UniProtKB-KW"/>
</dbReference>
<name>A0A0A1MZ37_9BACI</name>
<proteinExistence type="inferred from homology"/>
<evidence type="ECO:0000256" key="9">
    <source>
        <dbReference type="ARBA" id="ARBA00022840"/>
    </source>
</evidence>
<evidence type="ECO:0000256" key="1">
    <source>
        <dbReference type="ARBA" id="ARBA00022485"/>
    </source>
</evidence>
<evidence type="ECO:0000256" key="14">
    <source>
        <dbReference type="HAMAP-Rule" id="MF_01452"/>
    </source>
</evidence>
<keyword evidence="11 14" id="KW-0411">Iron-sulfur</keyword>
<accession>A0A0A1MZ37</accession>
<keyword evidence="6 14" id="KW-0378">Hydrolase</keyword>
<keyword evidence="4 14" id="KW-0547">Nucleotide-binding</keyword>
<dbReference type="AlphaFoldDB" id="A0A0A1MZ37"/>
<organism evidence="16 17">
    <name type="scientific">Oceanobacillus oncorhynchi</name>
    <dbReference type="NCBI Taxonomy" id="545501"/>
    <lineage>
        <taxon>Bacteria</taxon>
        <taxon>Bacillati</taxon>
        <taxon>Bacillota</taxon>
        <taxon>Bacilli</taxon>
        <taxon>Bacillales</taxon>
        <taxon>Bacillaceae</taxon>
        <taxon>Oceanobacillus</taxon>
    </lineage>
</organism>
<evidence type="ECO:0000256" key="8">
    <source>
        <dbReference type="ARBA" id="ARBA00022839"/>
    </source>
</evidence>
<dbReference type="EC" id="3.1.-.-" evidence="14"/>
<evidence type="ECO:0000256" key="6">
    <source>
        <dbReference type="ARBA" id="ARBA00022801"/>
    </source>
</evidence>
<comment type="function">
    <text evidence="14">The heterodimer acts as both an ATP-dependent DNA helicase and an ATP-dependent, dual-direction single-stranded exonuclease. Recognizes the chi site generating a DNA molecule suitable for the initiation of homologous recombination. The AddB subunit has 5' -&gt; 3' nuclease activity but not helicase activity.</text>
</comment>
<evidence type="ECO:0000313" key="17">
    <source>
        <dbReference type="Proteomes" id="UP000040453"/>
    </source>
</evidence>
<evidence type="ECO:0000256" key="11">
    <source>
        <dbReference type="ARBA" id="ARBA00023014"/>
    </source>
</evidence>
<dbReference type="PANTHER" id="PTHR30591:SF1">
    <property type="entry name" value="RECBCD ENZYME SUBUNIT RECC"/>
    <property type="match status" value="1"/>
</dbReference>
<keyword evidence="5 14" id="KW-0227">DNA damage</keyword>
<dbReference type="NCBIfam" id="TIGR02773">
    <property type="entry name" value="addB_Gpos"/>
    <property type="match status" value="1"/>
</dbReference>
<protein>
    <recommendedName>
        <fullName evidence="14">ATP-dependent helicase/deoxyribonuclease subunit B</fullName>
        <ecNumber evidence="14">3.1.-.-</ecNumber>
    </recommendedName>
    <alternativeName>
        <fullName evidence="14">ATP-dependent helicase/nuclease subunit AddB</fullName>
    </alternativeName>
</protein>
<dbReference type="Proteomes" id="UP000040453">
    <property type="component" value="Unassembled WGS sequence"/>
</dbReference>
<evidence type="ECO:0000256" key="10">
    <source>
        <dbReference type="ARBA" id="ARBA00023004"/>
    </source>
</evidence>
<dbReference type="Pfam" id="PF12705">
    <property type="entry name" value="PDDEXK_1"/>
    <property type="match status" value="1"/>
</dbReference>
<dbReference type="Gene3D" id="6.10.140.1030">
    <property type="match status" value="1"/>
</dbReference>
<feature type="binding site" evidence="14">
    <location>
        <position position="1123"/>
    </location>
    <ligand>
        <name>[4Fe-4S] cluster</name>
        <dbReference type="ChEBI" id="CHEBI:49883"/>
    </ligand>
</feature>
<dbReference type="Gene3D" id="3.90.320.10">
    <property type="match status" value="1"/>
</dbReference>
<evidence type="ECO:0000256" key="13">
    <source>
        <dbReference type="ARBA" id="ARBA00023204"/>
    </source>
</evidence>
<dbReference type="GO" id="GO:0046872">
    <property type="term" value="F:metal ion binding"/>
    <property type="evidence" value="ECO:0007669"/>
    <property type="project" value="UniProtKB-KW"/>
</dbReference>
<evidence type="ECO:0000256" key="12">
    <source>
        <dbReference type="ARBA" id="ARBA00023125"/>
    </source>
</evidence>
<keyword evidence="10 14" id="KW-0408">Iron</keyword>
<dbReference type="PROSITE" id="PS51217">
    <property type="entry name" value="UVRD_HELICASE_CTER"/>
    <property type="match status" value="1"/>
</dbReference>